<reference evidence="4 5" key="1">
    <citation type="submission" date="2018-05" db="EMBL/GenBank/DDBJ databases">
        <title>Draft Genome Sequences for a Diverse set of 7 Haemophilus Species.</title>
        <authorList>
            <person name="Nichols M."/>
            <person name="Topaz N."/>
            <person name="Wang X."/>
            <person name="Wang X."/>
            <person name="Boxrud D."/>
        </authorList>
    </citation>
    <scope>NUCLEOTIDE SEQUENCE [LARGE SCALE GENOMIC DNA]</scope>
    <source>
        <strain evidence="4 5">C2014016342</strain>
    </source>
</reference>
<proteinExistence type="predicted"/>
<dbReference type="STRING" id="736.B0184_01770"/>
<keyword evidence="4" id="KW-0489">Methyltransferase</keyword>
<dbReference type="InterPro" id="IPR025714">
    <property type="entry name" value="Methyltranfer_dom"/>
</dbReference>
<sequence>MANEENQSYQTNNSYDELRYYSKPFSFTSIAFLEGNSFLWGLNPPKINGAKVLELGCSFGGNLISQAIYYPETEFIGIDLSESQINQGNEIIKLMGLKNVRLEKKNILDITPDFGLFDYIIVHGIYSWVPDEVKSRILDICRDNLSENGIAYISYNTYPGWKNREIARDIMLFTNKHTADLSLAEKTYRGKAVLKLFSDAIKTVDSEKGKNSSRVIHFDNIQDKDEHYVAHEYLEQYNHPLYLNEFVDSVNQHQLSYIGDTDFQLSFISWMTKDLREMLLNLASSDYVAREQCIDYIYDVAFRRSLICHAHLQNMINRTEEIPKERLDKLTFVNVNKENNLASVINSQKLVHLIERFIFEVEKFTIEDIKSYVANNEEFSDITENEIYSSILLVTILNYVNAFLTPYQTYVFKDNQSYVPERFIRYVSTMLEKEGSHYIGFGDMYNRTISNLNQIQFYMMLEMVKPKTKAELENSLKQYLIENEYKDLNNNEKLIDDDYDVAGLCESVCQSLETLGYIHPILAEKNTSI</sequence>
<evidence type="ECO:0000313" key="4">
    <source>
        <dbReference type="EMBL" id="RDF10378.1"/>
    </source>
</evidence>
<dbReference type="InterPro" id="IPR058854">
    <property type="entry name" value="HI_0096-like_WHD"/>
</dbReference>
<dbReference type="Gene3D" id="3.40.50.150">
    <property type="entry name" value="Vaccinia Virus protein VP39"/>
    <property type="match status" value="1"/>
</dbReference>
<accession>A0A369ZUX9</accession>
<dbReference type="GO" id="GO:0008168">
    <property type="term" value="F:methyltransferase activity"/>
    <property type="evidence" value="ECO:0007669"/>
    <property type="project" value="UniProtKB-KW"/>
</dbReference>
<name>A0A369ZUX9_9PAST</name>
<comment type="caution">
    <text evidence="4">The sequence shown here is derived from an EMBL/GenBank/DDBJ whole genome shotgun (WGS) entry which is preliminary data.</text>
</comment>
<dbReference type="SUPFAM" id="SSF53335">
    <property type="entry name" value="S-adenosyl-L-methionine-dependent methyltransferases"/>
    <property type="match status" value="1"/>
</dbReference>
<dbReference type="Proteomes" id="UP000253945">
    <property type="component" value="Unassembled WGS sequence"/>
</dbReference>
<feature type="domain" description="Methyltransferase" evidence="2">
    <location>
        <begin position="49"/>
        <end position="156"/>
    </location>
</feature>
<dbReference type="InterPro" id="IPR050723">
    <property type="entry name" value="CFA/CMAS"/>
</dbReference>
<dbReference type="RefSeq" id="WP_111353954.1">
    <property type="nucleotide sequence ID" value="NZ_QEQF01000004.1"/>
</dbReference>
<feature type="domain" description="Methyltransferase regulatory" evidence="1">
    <location>
        <begin position="225"/>
        <end position="309"/>
    </location>
</feature>
<dbReference type="InterPro" id="IPR029063">
    <property type="entry name" value="SAM-dependent_MTases_sf"/>
</dbReference>
<evidence type="ECO:0000313" key="5">
    <source>
        <dbReference type="Proteomes" id="UP000253945"/>
    </source>
</evidence>
<dbReference type="Pfam" id="PF26433">
    <property type="entry name" value="WH_HI_0096"/>
    <property type="match status" value="1"/>
</dbReference>
<evidence type="ECO:0000259" key="2">
    <source>
        <dbReference type="Pfam" id="PF13847"/>
    </source>
</evidence>
<keyword evidence="5" id="KW-1185">Reference proteome</keyword>
<dbReference type="PANTHER" id="PTHR43667">
    <property type="entry name" value="CYCLOPROPANE-FATTY-ACYL-PHOSPHOLIPID SYNTHASE"/>
    <property type="match status" value="1"/>
</dbReference>
<dbReference type="CDD" id="cd02440">
    <property type="entry name" value="AdoMet_MTases"/>
    <property type="match status" value="1"/>
</dbReference>
<dbReference type="EMBL" id="QEQF01000004">
    <property type="protein sequence ID" value="RDF10378.1"/>
    <property type="molecule type" value="Genomic_DNA"/>
</dbReference>
<organism evidence="4 5">
    <name type="scientific">Haemophilus paraphrohaemolyticus</name>
    <dbReference type="NCBI Taxonomy" id="736"/>
    <lineage>
        <taxon>Bacteria</taxon>
        <taxon>Pseudomonadati</taxon>
        <taxon>Pseudomonadota</taxon>
        <taxon>Gammaproteobacteria</taxon>
        <taxon>Pasteurellales</taxon>
        <taxon>Pasteurellaceae</taxon>
        <taxon>Haemophilus</taxon>
    </lineage>
</organism>
<keyword evidence="4" id="KW-0808">Transferase</keyword>
<gene>
    <name evidence="4" type="ORF">DPV92_05065</name>
</gene>
<dbReference type="PANTHER" id="PTHR43667:SF2">
    <property type="entry name" value="FATTY ACID C-METHYL TRANSFERASE"/>
    <property type="match status" value="1"/>
</dbReference>
<dbReference type="Pfam" id="PF10119">
    <property type="entry name" value="MethyTransf_Reg"/>
    <property type="match status" value="1"/>
</dbReference>
<dbReference type="Pfam" id="PF13847">
    <property type="entry name" value="Methyltransf_31"/>
    <property type="match status" value="1"/>
</dbReference>
<dbReference type="GO" id="GO:0032259">
    <property type="term" value="P:methylation"/>
    <property type="evidence" value="ECO:0007669"/>
    <property type="project" value="UniProtKB-KW"/>
</dbReference>
<protein>
    <submittedName>
        <fullName evidence="4">Methyltransferase domain-containing protein</fullName>
    </submittedName>
</protein>
<dbReference type="InterPro" id="IPR018773">
    <property type="entry name" value="MeTrfase_reg_dom_prd"/>
</dbReference>
<dbReference type="AlphaFoldDB" id="A0A369ZUX9"/>
<evidence type="ECO:0000259" key="1">
    <source>
        <dbReference type="Pfam" id="PF10119"/>
    </source>
</evidence>
<evidence type="ECO:0000259" key="3">
    <source>
        <dbReference type="Pfam" id="PF26433"/>
    </source>
</evidence>
<feature type="domain" description="HI-0096-like winged helix" evidence="3">
    <location>
        <begin position="409"/>
        <end position="519"/>
    </location>
</feature>